<dbReference type="Pfam" id="PF10677">
    <property type="entry name" value="DUF2490"/>
    <property type="match status" value="1"/>
</dbReference>
<dbReference type="AlphaFoldDB" id="A0A8J7U1M6"/>
<reference evidence="1" key="1">
    <citation type="submission" date="2021-03" db="EMBL/GenBank/DDBJ databases">
        <authorList>
            <person name="Wang G."/>
        </authorList>
    </citation>
    <scope>NUCLEOTIDE SEQUENCE</scope>
    <source>
        <strain evidence="1">KCTC 12899</strain>
    </source>
</reference>
<protein>
    <submittedName>
        <fullName evidence="1">DUF2490 domain-containing protein</fullName>
    </submittedName>
</protein>
<dbReference type="Proteomes" id="UP000664417">
    <property type="component" value="Unassembled WGS sequence"/>
</dbReference>
<keyword evidence="2" id="KW-1185">Reference proteome</keyword>
<evidence type="ECO:0000313" key="1">
    <source>
        <dbReference type="EMBL" id="MBO1317687.1"/>
    </source>
</evidence>
<organism evidence="1 2">
    <name type="scientific">Acanthopleuribacter pedis</name>
    <dbReference type="NCBI Taxonomy" id="442870"/>
    <lineage>
        <taxon>Bacteria</taxon>
        <taxon>Pseudomonadati</taxon>
        <taxon>Acidobacteriota</taxon>
        <taxon>Holophagae</taxon>
        <taxon>Acanthopleuribacterales</taxon>
        <taxon>Acanthopleuribacteraceae</taxon>
        <taxon>Acanthopleuribacter</taxon>
    </lineage>
</organism>
<name>A0A8J7U1M6_9BACT</name>
<evidence type="ECO:0000313" key="2">
    <source>
        <dbReference type="Proteomes" id="UP000664417"/>
    </source>
</evidence>
<accession>A0A8J7U1M6</accession>
<gene>
    <name evidence="1" type="ORF">J3U88_04380</name>
</gene>
<comment type="caution">
    <text evidence="1">The sequence shown here is derived from an EMBL/GenBank/DDBJ whole genome shotgun (WGS) entry which is preliminary data.</text>
</comment>
<dbReference type="RefSeq" id="WP_207857074.1">
    <property type="nucleotide sequence ID" value="NZ_JAFREP010000003.1"/>
</dbReference>
<sequence>MPWPLWATDDGHAWLITTTKLYQKDRLKLGFYYDQRMRNDGSRVFGYFYGPTVSYQTNLSWLQVGGGLKFMQVKSGDSGFALVRRPEVEFSLQFKMAGAWRYSHRNRYEYLSRKGREDNDRFRSRPRFTRSFKRGPVAKFYADTEWFYRPDDGRFERNRLVPVGITWRTKGRVGISSFYMWEHIRGGSRNNHILGTSLSF</sequence>
<dbReference type="InterPro" id="IPR019619">
    <property type="entry name" value="DUF2490"/>
</dbReference>
<dbReference type="EMBL" id="JAFREP010000003">
    <property type="protein sequence ID" value="MBO1317687.1"/>
    <property type="molecule type" value="Genomic_DNA"/>
</dbReference>
<proteinExistence type="predicted"/>